<feature type="compositionally biased region" description="Basic and acidic residues" evidence="10">
    <location>
        <begin position="586"/>
        <end position="598"/>
    </location>
</feature>
<reference evidence="11 12" key="1">
    <citation type="submission" date="2011-08" db="EMBL/GenBank/DDBJ databases">
        <title>The Genome Sequence of Plasmodium vivax India VII.</title>
        <authorList>
            <consortium name="The Broad Institute Genome Sequencing Platform"/>
            <consortium name="The Broad Institute Genome Sequencing Center for Infectious Disease"/>
            <person name="Neafsey D."/>
            <person name="Carlton J."/>
            <person name="Barnwell J."/>
            <person name="Collins W."/>
            <person name="Escalante A."/>
            <person name="Mullikin J."/>
            <person name="Saul A."/>
            <person name="Guigo R."/>
            <person name="Camara F."/>
            <person name="Young S.K."/>
            <person name="Zeng Q."/>
            <person name="Gargeya S."/>
            <person name="Fitzgerald M."/>
            <person name="Haas B."/>
            <person name="Abouelleil A."/>
            <person name="Alvarado L."/>
            <person name="Arachchi H.M."/>
            <person name="Berlin A."/>
            <person name="Brown A."/>
            <person name="Chapman S.B."/>
            <person name="Chen Z."/>
            <person name="Dunbar C."/>
            <person name="Freedman E."/>
            <person name="Gearin G."/>
            <person name="Gellesch M."/>
            <person name="Goldberg J."/>
            <person name="Griggs A."/>
            <person name="Gujja S."/>
            <person name="Heiman D."/>
            <person name="Howarth C."/>
            <person name="Larson L."/>
            <person name="Lui A."/>
            <person name="MacDonald P.J.P."/>
            <person name="Montmayeur A."/>
            <person name="Murphy C."/>
            <person name="Neiman D."/>
            <person name="Pearson M."/>
            <person name="Priest M."/>
            <person name="Roberts A."/>
            <person name="Saif S."/>
            <person name="Shea T."/>
            <person name="Shenoy N."/>
            <person name="Sisk P."/>
            <person name="Stolte C."/>
            <person name="Sykes S."/>
            <person name="Wortman J."/>
            <person name="Nusbaum C."/>
            <person name="Birren B."/>
        </authorList>
    </citation>
    <scope>NUCLEOTIDE SEQUENCE [LARGE SCALE GENOMIC DNA]</scope>
    <source>
        <strain evidence="11 12">India VII</strain>
    </source>
</reference>
<evidence type="ECO:0000256" key="4">
    <source>
        <dbReference type="ARBA" id="ARBA00022691"/>
    </source>
</evidence>
<dbReference type="InterPro" id="IPR029063">
    <property type="entry name" value="SAM-dependent_MTases_sf"/>
</dbReference>
<evidence type="ECO:0000256" key="3">
    <source>
        <dbReference type="ARBA" id="ARBA00022679"/>
    </source>
</evidence>
<feature type="compositionally biased region" description="Gly residues" evidence="10">
    <location>
        <begin position="50"/>
        <end position="59"/>
    </location>
</feature>
<dbReference type="GO" id="GO:0002940">
    <property type="term" value="P:tRNA N2-guanine methylation"/>
    <property type="evidence" value="ECO:0007669"/>
    <property type="project" value="TreeGrafter"/>
</dbReference>
<evidence type="ECO:0000256" key="1">
    <source>
        <dbReference type="ARBA" id="ARBA00022555"/>
    </source>
</evidence>
<evidence type="ECO:0000256" key="7">
    <source>
        <dbReference type="ARBA" id="ARBA00039099"/>
    </source>
</evidence>
<protein>
    <recommendedName>
        <fullName evidence="7">tRNA (guanine(26)-N(2))-dimethyltransferase</fullName>
        <ecNumber evidence="7">2.1.1.216</ecNumber>
    </recommendedName>
</protein>
<dbReference type="SUPFAM" id="SSF53335">
    <property type="entry name" value="S-adenosyl-L-methionine-dependent methyltransferases"/>
    <property type="match status" value="2"/>
</dbReference>
<organism evidence="11 12">
    <name type="scientific">Plasmodium vivax India VII</name>
    <dbReference type="NCBI Taxonomy" id="1077284"/>
    <lineage>
        <taxon>Eukaryota</taxon>
        <taxon>Sar</taxon>
        <taxon>Alveolata</taxon>
        <taxon>Apicomplexa</taxon>
        <taxon>Aconoidasida</taxon>
        <taxon>Haemosporida</taxon>
        <taxon>Plasmodiidae</taxon>
        <taxon>Plasmodium</taxon>
        <taxon>Plasmodium (Plasmodium)</taxon>
    </lineage>
</organism>
<name>A0A0J9S587_PLAVI</name>
<keyword evidence="3 9" id="KW-0808">Transferase</keyword>
<dbReference type="GO" id="GO:0005634">
    <property type="term" value="C:nucleus"/>
    <property type="evidence" value="ECO:0007669"/>
    <property type="project" value="TreeGrafter"/>
</dbReference>
<feature type="region of interest" description="Disordered" evidence="10">
    <location>
        <begin position="695"/>
        <end position="716"/>
    </location>
</feature>
<dbReference type="Gene3D" id="3.40.50.150">
    <property type="entry name" value="Vaccinia Virus protein VP39"/>
    <property type="match status" value="3"/>
</dbReference>
<gene>
    <name evidence="11" type="ORF">PVIIG_00626</name>
</gene>
<evidence type="ECO:0000256" key="6">
    <source>
        <dbReference type="ARBA" id="ARBA00022884"/>
    </source>
</evidence>
<keyword evidence="4 9" id="KW-0949">S-adenosyl-L-methionine</keyword>
<evidence type="ECO:0000256" key="2">
    <source>
        <dbReference type="ARBA" id="ARBA00022603"/>
    </source>
</evidence>
<feature type="compositionally biased region" description="Low complexity" evidence="10">
    <location>
        <begin position="330"/>
        <end position="342"/>
    </location>
</feature>
<feature type="compositionally biased region" description="Low complexity" evidence="10">
    <location>
        <begin position="257"/>
        <end position="268"/>
    </location>
</feature>
<evidence type="ECO:0000313" key="11">
    <source>
        <dbReference type="EMBL" id="KMZ77939.1"/>
    </source>
</evidence>
<feature type="compositionally biased region" description="Basic and acidic residues" evidence="10">
    <location>
        <begin position="559"/>
        <end position="572"/>
    </location>
</feature>
<dbReference type="InterPro" id="IPR002905">
    <property type="entry name" value="Trm1"/>
</dbReference>
<evidence type="ECO:0000256" key="10">
    <source>
        <dbReference type="SAM" id="MobiDB-lite"/>
    </source>
</evidence>
<dbReference type="GO" id="GO:0160104">
    <property type="term" value="F:tRNA (guanine(26)-N2)-dimethyltransferase activity"/>
    <property type="evidence" value="ECO:0007669"/>
    <property type="project" value="UniProtKB-EC"/>
</dbReference>
<keyword evidence="2 9" id="KW-0489">Methyltransferase</keyword>
<feature type="compositionally biased region" description="Basic residues" evidence="10">
    <location>
        <begin position="25"/>
        <end position="35"/>
    </location>
</feature>
<feature type="region of interest" description="Disordered" evidence="10">
    <location>
        <begin position="330"/>
        <end position="381"/>
    </location>
</feature>
<feature type="region of interest" description="Disordered" evidence="10">
    <location>
        <begin position="1"/>
        <end position="59"/>
    </location>
</feature>
<evidence type="ECO:0000313" key="12">
    <source>
        <dbReference type="Proteomes" id="UP000053562"/>
    </source>
</evidence>
<evidence type="ECO:0000256" key="9">
    <source>
        <dbReference type="PROSITE-ProRule" id="PRU00958"/>
    </source>
</evidence>
<accession>A0A0J9S587</accession>
<dbReference type="InterPro" id="IPR042296">
    <property type="entry name" value="tRNA_met_Trm1_C"/>
</dbReference>
<keyword evidence="1 9" id="KW-0820">tRNA-binding</keyword>
<dbReference type="Pfam" id="PF02005">
    <property type="entry name" value="TRM"/>
    <property type="match status" value="3"/>
</dbReference>
<dbReference type="EMBL" id="KQ234376">
    <property type="protein sequence ID" value="KMZ77939.1"/>
    <property type="molecule type" value="Genomic_DNA"/>
</dbReference>
<feature type="region of interest" description="Disordered" evidence="10">
    <location>
        <begin position="245"/>
        <end position="295"/>
    </location>
</feature>
<feature type="compositionally biased region" description="Basic and acidic residues" evidence="10">
    <location>
        <begin position="245"/>
        <end position="256"/>
    </location>
</feature>
<sequence length="957" mass="107654">MIGTTNEVNNNDKRKRKFVEENKNHFHKKYNRPNKRNSFGNNGKRKGGGVEEGGGGGGGGTPFYNENSKYIFEGSVKIKNKSNHIFYNKAQVFNRDMSIILIKALEIYLKNKNKDNGKILFRGFNVVELLSASGIRSIRYVKELRETINHIIANDIDKYACKQIRRNFKRNQINKEKYTILCNDANSVMNILNVDNIYSKKRNTKKLDVGFTYVNSITDYNDYFKEALKFLKYITNYNRARGNNEVKEDNRIDNPPHHNNGNKHGNNGRSNVGSKGKPIEDHHHLEDSDSTAFSSNEEDFTKIDMLDEAHEGAVYAERAEGAEAVEAVEAGSGSVQGAANGGEAKGEENSRMHSGANSGTHSGETNPLGATQNSGEKTPLSESMMDEIIQRSKLTERYMFDIIDIDPYGSSIEYLESCLKYGRSNFFILITNTDMRVLNGKFPDVSFYKYNSMIFSKRVHYNKEYSIRVLFYKIKTIASKYKKCVIPYSSLNIDFYIRILVQVIDDALQTKDLCTDSGMVYQCNNCSSFYINPLASKKDRNMAGADNRRCYKRWRQNKHKEGEKKEEEEVHVVGDSPNAQLTHSNDTNKHAHGKEKAPGGDLADDATDGDTAENVEDGDNTADKVPYDNALGNEENFERQTNGEDADNMENTEHSEHTQNAGEVAGNAAGNAAGNVAGNAAGNAACDIAGNTTADATADATGGPSPKGRATQSNPAIANKYKSSKLTISNKCAECGGEILIGGPIYIGKLHNVEFIHTCISLLENLQDYNLNTIKSRDRILINFRCLKQEINIPLYYNLPDLFRNFRLCSISRKLFVNALLNLNYEVSYFHKDPDSVKTNAPNSVFMDIFRAIIYKVNSKKRIPDAVETKKEELSTLSGKKNEATEESPKKVYSINTIKDEKLREKLLSYEFFKKNSTIDNIDISVNRKENADNVKLFTLLNPEPFWGPMKKHYEKS</sequence>
<dbReference type="Gene3D" id="3.30.56.70">
    <property type="entry name" value="N2,N2-dimethylguanosine tRNA methyltransferase, C-terminal domain"/>
    <property type="match status" value="1"/>
</dbReference>
<proteinExistence type="inferred from homology"/>
<keyword evidence="6 9" id="KW-0694">RNA-binding</keyword>
<dbReference type="FunFam" id="3.30.56.70:FF:000001">
    <property type="entry name" value="tRNA (guanine(26)-N(2))-dimethyltransferase"/>
    <property type="match status" value="1"/>
</dbReference>
<dbReference type="AlphaFoldDB" id="A0A0J9S587"/>
<dbReference type="EC" id="2.1.1.216" evidence="7"/>
<dbReference type="PANTHER" id="PTHR10631:SF3">
    <property type="entry name" value="TRNA (GUANINE(26)-N(2))-DIMETHYLTRANSFERASE"/>
    <property type="match status" value="1"/>
</dbReference>
<feature type="compositionally biased region" description="Polar residues" evidence="10">
    <location>
        <begin position="355"/>
        <end position="376"/>
    </location>
</feature>
<keyword evidence="5 9" id="KW-0819">tRNA processing</keyword>
<comment type="similarity">
    <text evidence="9">Belongs to the class I-like SAM-binding methyltransferase superfamily. Trm1 family.</text>
</comment>
<dbReference type="PANTHER" id="PTHR10631">
    <property type="entry name" value="N 2 ,N 2 -DIMETHYLGUANOSINE TRNA METHYLTRANSFERASE"/>
    <property type="match status" value="1"/>
</dbReference>
<feature type="region of interest" description="Disordered" evidence="10">
    <location>
        <begin position="556"/>
        <end position="659"/>
    </location>
</feature>
<feature type="compositionally biased region" description="Acidic residues" evidence="10">
    <location>
        <begin position="602"/>
        <end position="620"/>
    </location>
</feature>
<feature type="compositionally biased region" description="Basic and acidic residues" evidence="10">
    <location>
        <begin position="277"/>
        <end position="287"/>
    </location>
</feature>
<evidence type="ECO:0000256" key="8">
    <source>
        <dbReference type="ARBA" id="ARBA00051897"/>
    </source>
</evidence>
<dbReference type="GO" id="GO:0000049">
    <property type="term" value="F:tRNA binding"/>
    <property type="evidence" value="ECO:0007669"/>
    <property type="project" value="UniProtKB-UniRule"/>
</dbReference>
<dbReference type="PROSITE" id="PS51626">
    <property type="entry name" value="SAM_MT_TRM1"/>
    <property type="match status" value="1"/>
</dbReference>
<comment type="catalytic activity">
    <reaction evidence="8">
        <text>guanosine(26) in tRNA + 2 S-adenosyl-L-methionine = N(2)-dimethylguanosine(26) in tRNA + 2 S-adenosyl-L-homocysteine + 2 H(+)</text>
        <dbReference type="Rhea" id="RHEA:43140"/>
        <dbReference type="Rhea" id="RHEA-COMP:10359"/>
        <dbReference type="Rhea" id="RHEA-COMP:10360"/>
        <dbReference type="ChEBI" id="CHEBI:15378"/>
        <dbReference type="ChEBI" id="CHEBI:57856"/>
        <dbReference type="ChEBI" id="CHEBI:59789"/>
        <dbReference type="ChEBI" id="CHEBI:74269"/>
        <dbReference type="ChEBI" id="CHEBI:74513"/>
        <dbReference type="EC" id="2.1.1.216"/>
    </reaction>
</comment>
<evidence type="ECO:0000256" key="5">
    <source>
        <dbReference type="ARBA" id="ARBA00022694"/>
    </source>
</evidence>
<dbReference type="OrthoDB" id="6349953at2759"/>
<dbReference type="Proteomes" id="UP000053562">
    <property type="component" value="Unassembled WGS sequence"/>
</dbReference>